<feature type="domain" description="Macrodomain effector MavL" evidence="1">
    <location>
        <begin position="9"/>
        <end position="176"/>
    </location>
</feature>
<dbReference type="InterPro" id="IPR057098">
    <property type="entry name" value="MavL"/>
</dbReference>
<organism evidence="2 3">
    <name type="scientific">Methylomarinum roseum</name>
    <dbReference type="NCBI Taxonomy" id="3067653"/>
    <lineage>
        <taxon>Bacteria</taxon>
        <taxon>Pseudomonadati</taxon>
        <taxon>Pseudomonadota</taxon>
        <taxon>Gammaproteobacteria</taxon>
        <taxon>Methylococcales</taxon>
        <taxon>Methylococcaceae</taxon>
        <taxon>Methylomarinum</taxon>
    </lineage>
</organism>
<reference evidence="2 3" key="1">
    <citation type="journal article" date="2024" name="Microbiology">
        <title>Methylomarinum rosea sp. nov., a novel halophilic methanotrophic bacterium from the hypersaline Lake Elton.</title>
        <authorList>
            <person name="Suleimanov R.Z."/>
            <person name="Oshkin I.Y."/>
            <person name="Danilova O.V."/>
            <person name="Suzina N.E."/>
            <person name="Dedysh S.N."/>
        </authorList>
    </citation>
    <scope>NUCLEOTIDE SEQUENCE [LARGE SCALE GENOMIC DNA]</scope>
    <source>
        <strain evidence="2 3">Ch1-1</strain>
    </source>
</reference>
<evidence type="ECO:0000313" key="2">
    <source>
        <dbReference type="EMBL" id="XBS20728.1"/>
    </source>
</evidence>
<gene>
    <name evidence="2" type="ORF">Q9L42_000940</name>
</gene>
<name>A0AAU7NUS4_9GAMM</name>
<dbReference type="EMBL" id="CP157743">
    <property type="protein sequence ID" value="XBS20728.1"/>
    <property type="molecule type" value="Genomic_DNA"/>
</dbReference>
<protein>
    <recommendedName>
        <fullName evidence="1">Macrodomain effector MavL domain-containing protein</fullName>
    </recommendedName>
</protein>
<dbReference type="AlphaFoldDB" id="A0AAU7NUS4"/>
<accession>A0AAU7NUS4</accession>
<dbReference type="KEGG" id="mech:Q9L42_000940"/>
<dbReference type="Proteomes" id="UP001225378">
    <property type="component" value="Chromosome"/>
</dbReference>
<sequence length="209" mass="23140">MSNALEKRYKILLHSRAYQNAASYLQELQTGATSPGSYLQAQLQGKEIPRLSVEAFLECLLRTKRPQIFAESAVYGNGQDWNKRELKLLGAIGIAVPVEVYDDGRHHTPVPHAEPFAAHLLFAAGALLRNGRRQIPVDWDVVGEDGEIDQEGYYQLYLYRLLPLLLHADAVVGAAGRLSLPSRGWAAANSQESSWGLWARGLNRPCCAC</sequence>
<keyword evidence="3" id="KW-1185">Reference proteome</keyword>
<evidence type="ECO:0000313" key="3">
    <source>
        <dbReference type="Proteomes" id="UP001225378"/>
    </source>
</evidence>
<proteinExistence type="predicted"/>
<evidence type="ECO:0000259" key="1">
    <source>
        <dbReference type="Pfam" id="PF24754"/>
    </source>
</evidence>
<dbReference type="Pfam" id="PF24754">
    <property type="entry name" value="MavL"/>
    <property type="match status" value="1"/>
</dbReference>